<dbReference type="InterPro" id="IPR050194">
    <property type="entry name" value="Glycosyltransferase_grp1"/>
</dbReference>
<dbReference type="GO" id="GO:1901137">
    <property type="term" value="P:carbohydrate derivative biosynthetic process"/>
    <property type="evidence" value="ECO:0007669"/>
    <property type="project" value="UniProtKB-ARBA"/>
</dbReference>
<sequence length="377" mass="38867">MTSTLTPRGPLRAVQVLGANGAGHVSSLSGGLVARGVDVTVCGPSSAAQSHGFPRTGVRFTAVEIPERPAPRDEAMAVAALRAACHGADVVHAHGLHAAMLASLALAGGAGGPALVVTWHAGLPVRGTRAGLLRLLERRVARAATVVLGAWSGIVDEVRGLGARDARLAPVSFPPERARVRPAGPQADKTRAGLGALDGPLILSVGRLEPHKGHDLLLDAAREWGGLRPRPTVVVAGEGADRAALQGRVDAEDLPVRLLGHRDDVPELLAAADLVVLPSRFESYPLIVHEAMRAGVPLVATAVGAVPELVGDAAVLVPKDDPEALAQAVSCLLADPALRARLSAEGRVQAATWPTQDDTIAQILSVYDELTHAPARS</sequence>
<evidence type="ECO:0000259" key="3">
    <source>
        <dbReference type="Pfam" id="PF00534"/>
    </source>
</evidence>
<feature type="domain" description="Glycosyltransferase subfamily 4-like N-terminal" evidence="4">
    <location>
        <begin position="24"/>
        <end position="172"/>
    </location>
</feature>
<evidence type="ECO:0000259" key="4">
    <source>
        <dbReference type="Pfam" id="PF13579"/>
    </source>
</evidence>
<organism evidence="5">
    <name type="scientific">Streptantibioticus silvisoli</name>
    <dbReference type="NCBI Taxonomy" id="2705255"/>
    <lineage>
        <taxon>Bacteria</taxon>
        <taxon>Bacillati</taxon>
        <taxon>Actinomycetota</taxon>
        <taxon>Actinomycetes</taxon>
        <taxon>Kitasatosporales</taxon>
        <taxon>Streptomycetaceae</taxon>
        <taxon>Streptantibioticus</taxon>
    </lineage>
</organism>
<feature type="domain" description="Glycosyl transferase family 1" evidence="3">
    <location>
        <begin position="197"/>
        <end position="347"/>
    </location>
</feature>
<dbReference type="AlphaFoldDB" id="A0AA90H688"/>
<dbReference type="RefSeq" id="WP_271316946.1">
    <property type="nucleotide sequence ID" value="NZ_JABXJJ020000024.1"/>
</dbReference>
<dbReference type="PANTHER" id="PTHR45947:SF3">
    <property type="entry name" value="SULFOQUINOVOSYL TRANSFERASE SQD2"/>
    <property type="match status" value="1"/>
</dbReference>
<gene>
    <name evidence="5" type="ORF">POF50_020480</name>
</gene>
<accession>A0AA90H688</accession>
<evidence type="ECO:0000256" key="1">
    <source>
        <dbReference type="ARBA" id="ARBA00022676"/>
    </source>
</evidence>
<dbReference type="PANTHER" id="PTHR45947">
    <property type="entry name" value="SULFOQUINOVOSYL TRANSFERASE SQD2"/>
    <property type="match status" value="1"/>
</dbReference>
<name>A0AA90H688_9ACTN</name>
<dbReference type="EC" id="2.4.-.-" evidence="5"/>
<dbReference type="InterPro" id="IPR001296">
    <property type="entry name" value="Glyco_trans_1"/>
</dbReference>
<comment type="caution">
    <text evidence="5">The sequence shown here is derived from an EMBL/GenBank/DDBJ whole genome shotgun (WGS) entry which is preliminary data.</text>
</comment>
<evidence type="ECO:0000313" key="5">
    <source>
        <dbReference type="EMBL" id="MDI5971680.1"/>
    </source>
</evidence>
<evidence type="ECO:0000256" key="2">
    <source>
        <dbReference type="ARBA" id="ARBA00022679"/>
    </source>
</evidence>
<dbReference type="InterPro" id="IPR028098">
    <property type="entry name" value="Glyco_trans_4-like_N"/>
</dbReference>
<proteinExistence type="predicted"/>
<dbReference type="SUPFAM" id="SSF53756">
    <property type="entry name" value="UDP-Glycosyltransferase/glycogen phosphorylase"/>
    <property type="match status" value="1"/>
</dbReference>
<keyword evidence="1 5" id="KW-0328">Glycosyltransferase</keyword>
<dbReference type="EMBL" id="JABXJJ020000024">
    <property type="protein sequence ID" value="MDI5971680.1"/>
    <property type="molecule type" value="Genomic_DNA"/>
</dbReference>
<keyword evidence="2 5" id="KW-0808">Transferase</keyword>
<dbReference type="Pfam" id="PF00534">
    <property type="entry name" value="Glycos_transf_1"/>
    <property type="match status" value="1"/>
</dbReference>
<dbReference type="Gene3D" id="3.40.50.2000">
    <property type="entry name" value="Glycogen Phosphorylase B"/>
    <property type="match status" value="2"/>
</dbReference>
<reference evidence="5" key="1">
    <citation type="submission" date="2023-05" db="EMBL/GenBank/DDBJ databases">
        <title>Streptantibioticus silvisoli sp. nov., acidotolerant actinomycetes 1 from pine litter.</title>
        <authorList>
            <person name="Swiecimska M."/>
            <person name="Golinska P."/>
            <person name="Sangal V."/>
            <person name="Wachnowicz B."/>
            <person name="Goodfellow M."/>
        </authorList>
    </citation>
    <scope>NUCLEOTIDE SEQUENCE</scope>
    <source>
        <strain evidence="5">SL13</strain>
    </source>
</reference>
<dbReference type="Pfam" id="PF13579">
    <property type="entry name" value="Glyco_trans_4_4"/>
    <property type="match status" value="1"/>
</dbReference>
<dbReference type="GO" id="GO:0016757">
    <property type="term" value="F:glycosyltransferase activity"/>
    <property type="evidence" value="ECO:0007669"/>
    <property type="project" value="UniProtKB-KW"/>
</dbReference>
<dbReference type="CDD" id="cd03801">
    <property type="entry name" value="GT4_PimA-like"/>
    <property type="match status" value="1"/>
</dbReference>
<protein>
    <submittedName>
        <fullName evidence="5">Glycosyltransferase family 4 protein</fullName>
        <ecNumber evidence="5">2.4.-.-</ecNumber>
    </submittedName>
</protein>